<keyword evidence="2" id="KW-1185">Reference proteome</keyword>
<name>A0ACB9R4P4_9MYRT</name>
<reference evidence="2" key="1">
    <citation type="journal article" date="2023" name="Front. Plant Sci.">
        <title>Chromosomal-level genome assembly of Melastoma candidum provides insights into trichome evolution.</title>
        <authorList>
            <person name="Zhong Y."/>
            <person name="Wu W."/>
            <person name="Sun C."/>
            <person name="Zou P."/>
            <person name="Liu Y."/>
            <person name="Dai S."/>
            <person name="Zhou R."/>
        </authorList>
    </citation>
    <scope>NUCLEOTIDE SEQUENCE [LARGE SCALE GENOMIC DNA]</scope>
</reference>
<evidence type="ECO:0000313" key="1">
    <source>
        <dbReference type="EMBL" id="KAI4373873.1"/>
    </source>
</evidence>
<dbReference type="EMBL" id="CM042883">
    <property type="protein sequence ID" value="KAI4373873.1"/>
    <property type="molecule type" value="Genomic_DNA"/>
</dbReference>
<organism evidence="1 2">
    <name type="scientific">Melastoma candidum</name>
    <dbReference type="NCBI Taxonomy" id="119954"/>
    <lineage>
        <taxon>Eukaryota</taxon>
        <taxon>Viridiplantae</taxon>
        <taxon>Streptophyta</taxon>
        <taxon>Embryophyta</taxon>
        <taxon>Tracheophyta</taxon>
        <taxon>Spermatophyta</taxon>
        <taxon>Magnoliopsida</taxon>
        <taxon>eudicotyledons</taxon>
        <taxon>Gunneridae</taxon>
        <taxon>Pentapetalae</taxon>
        <taxon>rosids</taxon>
        <taxon>malvids</taxon>
        <taxon>Myrtales</taxon>
        <taxon>Melastomataceae</taxon>
        <taxon>Melastomatoideae</taxon>
        <taxon>Melastomateae</taxon>
        <taxon>Melastoma</taxon>
    </lineage>
</organism>
<sequence length="535" mass="58601">MTATVTPTPLPYSLPPTRFPSPMSKNFPRCRPGTIACSRTDRRPDIIDSRGRIPKLILPGKVSVRRSNDSGGDERVEKMSLLCGLGYWVNGFRCFPWLALNFHMAHHLRLTPSALQLVQNFGNLPTVAKPLYGILSDAVYVRGAHRLPYISAGVLLQILSWASLASISSTRESLPNLVLCVLLSNLGASVSEVAMDALVAEYGQKQKLTGLQSYAFMASAVGGILGNLLGGYVLMKMQPNMMFLLFSVLLTVKFALSSLTEEASPGVSSVLNHSVQRKSILRSIWGQASELAMMLGESRISRPLLWIVASNATILLLSGSIFCYQTQCLNLNPSVIGMSRVVGQLLLLFMSVIFDRYFKYLSMRKLIGVVQGMYACSLLLDLVLVKQINLLLGIPNEAFVLFFSGLAETVAQFKLLPFSVHFASLCPRGCEGSLTSFLASAMCLSSIVSGFLGVGLASLIGITPDDYSRLPVGILLQFIVALLPLSWISLVPSSPSIIQKHRKRVSTKRIRRTKKDGRLSFGSILFYRRQIESQA</sequence>
<evidence type="ECO:0000313" key="2">
    <source>
        <dbReference type="Proteomes" id="UP001057402"/>
    </source>
</evidence>
<gene>
    <name evidence="1" type="ORF">MLD38_011938</name>
</gene>
<protein>
    <submittedName>
        <fullName evidence="1">Uncharacterized protein</fullName>
    </submittedName>
</protein>
<comment type="caution">
    <text evidence="1">The sequence shown here is derived from an EMBL/GenBank/DDBJ whole genome shotgun (WGS) entry which is preliminary data.</text>
</comment>
<dbReference type="Proteomes" id="UP001057402">
    <property type="component" value="Chromosome 4"/>
</dbReference>
<proteinExistence type="predicted"/>
<accession>A0ACB9R4P4</accession>